<sequence>MLAHTSTDTHAFPQHLQPILISCLSLAASALVVTDIFHCLNEEARVSTIRKAHGIACFFSLVGVLGYHLYVKSIEAWCVSFPSLEFWVFTCMLRPLRLGVSLFPRWSSGFSLVHYVR</sequence>
<dbReference type="GeneID" id="64691759"/>
<dbReference type="EMBL" id="JABBWM010000007">
    <property type="protein sequence ID" value="KAG2115856.1"/>
    <property type="molecule type" value="Genomic_DNA"/>
</dbReference>
<evidence type="ECO:0000256" key="1">
    <source>
        <dbReference type="SAM" id="Phobius"/>
    </source>
</evidence>
<comment type="caution">
    <text evidence="2">The sequence shown here is derived from an EMBL/GenBank/DDBJ whole genome shotgun (WGS) entry which is preliminary data.</text>
</comment>
<evidence type="ECO:0000313" key="2">
    <source>
        <dbReference type="EMBL" id="KAG2115856.1"/>
    </source>
</evidence>
<dbReference type="Proteomes" id="UP000823399">
    <property type="component" value="Unassembled WGS sequence"/>
</dbReference>
<evidence type="ECO:0000313" key="3">
    <source>
        <dbReference type="Proteomes" id="UP000823399"/>
    </source>
</evidence>
<feature type="transmembrane region" description="Helical" evidence="1">
    <location>
        <begin position="52"/>
        <end position="70"/>
    </location>
</feature>
<dbReference type="AlphaFoldDB" id="A0A9P7JY82"/>
<name>A0A9P7JY82_9AGAM</name>
<keyword evidence="1" id="KW-1133">Transmembrane helix</keyword>
<accession>A0A9P7JY82</accession>
<keyword evidence="3" id="KW-1185">Reference proteome</keyword>
<reference evidence="2" key="1">
    <citation type="journal article" date="2020" name="New Phytol.">
        <title>Comparative genomics reveals dynamic genome evolution in host specialist ectomycorrhizal fungi.</title>
        <authorList>
            <person name="Lofgren L.A."/>
            <person name="Nguyen N.H."/>
            <person name="Vilgalys R."/>
            <person name="Ruytinx J."/>
            <person name="Liao H.L."/>
            <person name="Branco S."/>
            <person name="Kuo A."/>
            <person name="LaButti K."/>
            <person name="Lipzen A."/>
            <person name="Andreopoulos W."/>
            <person name="Pangilinan J."/>
            <person name="Riley R."/>
            <person name="Hundley H."/>
            <person name="Na H."/>
            <person name="Barry K."/>
            <person name="Grigoriev I.V."/>
            <person name="Stajich J.E."/>
            <person name="Kennedy P.G."/>
        </authorList>
    </citation>
    <scope>NUCLEOTIDE SEQUENCE</scope>
    <source>
        <strain evidence="2">FC423</strain>
    </source>
</reference>
<organism evidence="2 3">
    <name type="scientific">Suillus discolor</name>
    <dbReference type="NCBI Taxonomy" id="1912936"/>
    <lineage>
        <taxon>Eukaryota</taxon>
        <taxon>Fungi</taxon>
        <taxon>Dikarya</taxon>
        <taxon>Basidiomycota</taxon>
        <taxon>Agaricomycotina</taxon>
        <taxon>Agaricomycetes</taxon>
        <taxon>Agaricomycetidae</taxon>
        <taxon>Boletales</taxon>
        <taxon>Suillineae</taxon>
        <taxon>Suillaceae</taxon>
        <taxon>Suillus</taxon>
    </lineage>
</organism>
<dbReference type="RefSeq" id="XP_041297235.1">
    <property type="nucleotide sequence ID" value="XM_041429500.1"/>
</dbReference>
<keyword evidence="1" id="KW-0472">Membrane</keyword>
<keyword evidence="1" id="KW-0812">Transmembrane</keyword>
<gene>
    <name evidence="2" type="ORF">F5147DRAFT_382650</name>
</gene>
<protein>
    <submittedName>
        <fullName evidence="2">Uncharacterized protein</fullName>
    </submittedName>
</protein>
<feature type="transmembrane region" description="Helical" evidence="1">
    <location>
        <begin position="19"/>
        <end position="40"/>
    </location>
</feature>
<proteinExistence type="predicted"/>